<feature type="domain" description="Fibronectin type-III" evidence="3">
    <location>
        <begin position="283"/>
        <end position="409"/>
    </location>
</feature>
<name>A0A915C348_PARUN</name>
<proteinExistence type="predicted"/>
<dbReference type="InterPro" id="IPR057131">
    <property type="entry name" value="Fn3_nem"/>
</dbReference>
<keyword evidence="4" id="KW-1185">Reference proteome</keyword>
<keyword evidence="2" id="KW-0812">Transmembrane</keyword>
<reference evidence="5" key="1">
    <citation type="submission" date="2022-11" db="UniProtKB">
        <authorList>
            <consortium name="WormBaseParasite"/>
        </authorList>
    </citation>
    <scope>IDENTIFICATION</scope>
</reference>
<evidence type="ECO:0000313" key="4">
    <source>
        <dbReference type="Proteomes" id="UP000887569"/>
    </source>
</evidence>
<accession>A0A915C348</accession>
<feature type="transmembrane region" description="Helical" evidence="2">
    <location>
        <begin position="902"/>
        <end position="925"/>
    </location>
</feature>
<protein>
    <submittedName>
        <fullName evidence="5">Fibronectin type-III domain-containing protein</fullName>
    </submittedName>
</protein>
<dbReference type="AlphaFoldDB" id="A0A915C348"/>
<feature type="compositionally biased region" description="Polar residues" evidence="1">
    <location>
        <begin position="524"/>
        <end position="534"/>
    </location>
</feature>
<evidence type="ECO:0000256" key="2">
    <source>
        <dbReference type="SAM" id="Phobius"/>
    </source>
</evidence>
<dbReference type="WBParaSite" id="PgR081_g006_t01">
    <property type="protein sequence ID" value="PgR081_g006_t01"/>
    <property type="gene ID" value="PgR081_g006"/>
</dbReference>
<sequence length="976" mass="107921">LLLWLQYSQSATSQRAKCAVECYMKCVNSGTPNAGYCACPPQAVYRSCNSVSDSILKAETIDDVLTVRTEYLDAHTIHIVMSRSPQAFIYIFEFSTVSTSPDDWMFAGTSVTPEITFTTRDPCRDYQFRVLVVLRSTNPRHQIAVLRPRAIQVTLPEFAVETDQITVEYPVYNSAEGTVTVYVRWKNPRGYVDADIYGYEGAAVYPIQCLSPEDELPTPTVEQVSGGGRLKVSLPAEMLEGKCRLWVEVRMLPRCVRLEPFSVQQSLELDCERLADLDICKHEVSPQCTDVIDVWGSNGNVTVMWAPPAQFGNPLYYHIRYGAAEMQGVPPFVSWTIASRREVKAAGDAKSLNMQLDEDTDYGIQICAVYNEQRKKPKFGVVGVTPFICTSCKTIPTESFGRCGECSKIEGPLLFQRRCHPKGGVGCASASSALNESEIARASPLDDTNIATDISNEPEILSVSTAPLQIQRTGTENLSIIEGVAPTIPHSKIFSPNRSLYGYGTNVITTSALPIVTPTTSILSQSPSRSTYGTNPDGAATTAKTASSNQRHHVETTTAAEFKSAATTAFSKMAEMVSFGGATVPSQVFSTTGSTKLPTALPTMKLHAYSATDTLAETQAQKEQKSGDMYRIATPVSQNFNENIEKQNSMVMAVPELRASTISTSLAAKTDKVRKPSNDENMCTLLNGVQCQFGCASHEKCECPQHSHVIAFNGACVKRTTKATPSMCLAKRDVNATWDARLRVLHIYSEEVFNEVNEKKSVDKVYIEFGQVREAKMAIGKPSQNIHLNGYIFDSTIGQRNRMIVRKDKILRHGLFLSSPFLFYVNQSVDPLAHLYGLRICTFNSSVVKNPFQKDWDKDGSESSSGDRVSNVLQVLQLSPIHFVAGLAQPSVIHESRHLSRLLFIVVPLIMIVIMIMLISALFYLNCSRIKRFYDHRRTRCFRPSIINVGASSMCPYVSRSTDTSPHTLFVTKASY</sequence>
<organism evidence="4 5">
    <name type="scientific">Parascaris univalens</name>
    <name type="common">Nematode worm</name>
    <dbReference type="NCBI Taxonomy" id="6257"/>
    <lineage>
        <taxon>Eukaryota</taxon>
        <taxon>Metazoa</taxon>
        <taxon>Ecdysozoa</taxon>
        <taxon>Nematoda</taxon>
        <taxon>Chromadorea</taxon>
        <taxon>Rhabditida</taxon>
        <taxon>Spirurina</taxon>
        <taxon>Ascaridomorpha</taxon>
        <taxon>Ascaridoidea</taxon>
        <taxon>Ascarididae</taxon>
        <taxon>Parascaris</taxon>
    </lineage>
</organism>
<dbReference type="Pfam" id="PF24221">
    <property type="entry name" value="Fn3_nematode"/>
    <property type="match status" value="1"/>
</dbReference>
<evidence type="ECO:0000259" key="3">
    <source>
        <dbReference type="Pfam" id="PF24221"/>
    </source>
</evidence>
<feature type="region of interest" description="Disordered" evidence="1">
    <location>
        <begin position="524"/>
        <end position="552"/>
    </location>
</feature>
<dbReference type="Proteomes" id="UP000887569">
    <property type="component" value="Unplaced"/>
</dbReference>
<keyword evidence="2" id="KW-0472">Membrane</keyword>
<evidence type="ECO:0000313" key="5">
    <source>
        <dbReference type="WBParaSite" id="PgR081_g006_t01"/>
    </source>
</evidence>
<evidence type="ECO:0000256" key="1">
    <source>
        <dbReference type="SAM" id="MobiDB-lite"/>
    </source>
</evidence>
<keyword evidence="2" id="KW-1133">Transmembrane helix</keyword>